<reference evidence="7 8" key="1">
    <citation type="journal article" date="2016" name="Genome Announc.">
        <title>Complete Genome Sequence of Methylobacterium populi P-1M, Isolated from Pink-Pigmented Household Biofilm.</title>
        <authorList>
            <person name="Morohoshi T."/>
            <person name="Ikeda T."/>
        </authorList>
    </citation>
    <scope>NUCLEOTIDE SEQUENCE [LARGE SCALE GENOMIC DNA]</scope>
    <source>
        <strain evidence="7 8">P-1M</strain>
    </source>
</reference>
<evidence type="ECO:0000313" key="7">
    <source>
        <dbReference type="EMBL" id="BAU89528.1"/>
    </source>
</evidence>
<dbReference type="OrthoDB" id="9788068at2"/>
<evidence type="ECO:0000256" key="1">
    <source>
        <dbReference type="ARBA" id="ARBA00010518"/>
    </source>
</evidence>
<protein>
    <submittedName>
        <fullName evidence="7">Asparaginase/glutaminase</fullName>
    </submittedName>
</protein>
<dbReference type="PIRSF" id="PIRSF001220">
    <property type="entry name" value="L-ASNase_gatD"/>
    <property type="match status" value="1"/>
</dbReference>
<name>A0A169QQ96_9HYPH</name>
<evidence type="ECO:0000259" key="5">
    <source>
        <dbReference type="Pfam" id="PF00710"/>
    </source>
</evidence>
<dbReference type="Gene3D" id="3.40.50.40">
    <property type="match status" value="1"/>
</dbReference>
<evidence type="ECO:0000313" key="8">
    <source>
        <dbReference type="Proteomes" id="UP000218288"/>
    </source>
</evidence>
<dbReference type="SUPFAM" id="SSF53774">
    <property type="entry name" value="Glutaminase/Asparaginase"/>
    <property type="match status" value="1"/>
</dbReference>
<dbReference type="PANTHER" id="PTHR11707:SF28">
    <property type="entry name" value="60 KDA LYSOPHOSPHOLIPASE"/>
    <property type="match status" value="1"/>
</dbReference>
<dbReference type="GO" id="GO:0006528">
    <property type="term" value="P:asparagine metabolic process"/>
    <property type="evidence" value="ECO:0007669"/>
    <property type="project" value="InterPro"/>
</dbReference>
<dbReference type="SMART" id="SM00870">
    <property type="entry name" value="Asparaginase"/>
    <property type="match status" value="1"/>
</dbReference>
<dbReference type="Gene3D" id="3.40.50.1170">
    <property type="entry name" value="L-asparaginase, N-terminal domain"/>
    <property type="match status" value="1"/>
</dbReference>
<evidence type="ECO:0000256" key="4">
    <source>
        <dbReference type="PIRSR" id="PIRSR001220-2"/>
    </source>
</evidence>
<feature type="binding site" evidence="4">
    <location>
        <position position="57"/>
    </location>
    <ligand>
        <name>substrate</name>
    </ligand>
</feature>
<evidence type="ECO:0000256" key="2">
    <source>
        <dbReference type="ARBA" id="ARBA00022801"/>
    </source>
</evidence>
<organism evidence="7 8">
    <name type="scientific">Methylorubrum populi</name>
    <dbReference type="NCBI Taxonomy" id="223967"/>
    <lineage>
        <taxon>Bacteria</taxon>
        <taxon>Pseudomonadati</taxon>
        <taxon>Pseudomonadota</taxon>
        <taxon>Alphaproteobacteria</taxon>
        <taxon>Hyphomicrobiales</taxon>
        <taxon>Methylobacteriaceae</taxon>
        <taxon>Methylorubrum</taxon>
    </lineage>
</organism>
<dbReference type="SFLD" id="SFLDS00057">
    <property type="entry name" value="Glutaminase/Asparaginase"/>
    <property type="match status" value="1"/>
</dbReference>
<dbReference type="Proteomes" id="UP000218288">
    <property type="component" value="Chromosome"/>
</dbReference>
<comment type="similarity">
    <text evidence="1">Belongs to the asparaginase 1 family.</text>
</comment>
<dbReference type="Pfam" id="PF17763">
    <property type="entry name" value="Asparaginase_C"/>
    <property type="match status" value="1"/>
</dbReference>
<dbReference type="InterPro" id="IPR006034">
    <property type="entry name" value="Asparaginase/glutaminase-like"/>
</dbReference>
<dbReference type="InterPro" id="IPR027474">
    <property type="entry name" value="L-asparaginase_N"/>
</dbReference>
<feature type="binding site" evidence="4">
    <location>
        <begin position="89"/>
        <end position="90"/>
    </location>
    <ligand>
        <name>substrate</name>
    </ligand>
</feature>
<dbReference type="InterPro" id="IPR027473">
    <property type="entry name" value="L-asparaginase_C"/>
</dbReference>
<dbReference type="PANTHER" id="PTHR11707">
    <property type="entry name" value="L-ASPARAGINASE"/>
    <property type="match status" value="1"/>
</dbReference>
<sequence>MPLPRILLLSLGGTITMTRSAGGGIVPTLTAADLAASVPGLAAVAAIETLSPLRRPSAGLTLDDLIGVARTLNDRLADDLDGAVVIQGTDTIEETAFVLDTLVDGDKTVVVTGAMRGPESAGADGPGNLLAAAIVAGSPAARGLGVVAVLNDEIHAARLVQKAHTALPSAFRSPLAGPVGLVIEGDARIVLRSRRPPVLTGPLADEPVPVALLKMGIGDDGRLLAALPDLGFRGVVIEGMGAGHVPEALADTVSALVARIPVVLASRAETGPVFSRTYGYPGGEIDLLSRGALSAGLLSGLKARLLLQLLLRAGIDRAAYAPYFADP</sequence>
<dbReference type="InterPro" id="IPR036152">
    <property type="entry name" value="Asp/glu_Ase-like_sf"/>
</dbReference>
<dbReference type="GO" id="GO:0004067">
    <property type="term" value="F:asparaginase activity"/>
    <property type="evidence" value="ECO:0007669"/>
    <property type="project" value="UniProtKB-UniRule"/>
</dbReference>
<dbReference type="RefSeq" id="WP_096484026.1">
    <property type="nucleotide sequence ID" value="NZ_AP014809.1"/>
</dbReference>
<feature type="domain" description="L-asparaginase N-terminal" evidence="5">
    <location>
        <begin position="5"/>
        <end position="188"/>
    </location>
</feature>
<dbReference type="InterPro" id="IPR040919">
    <property type="entry name" value="Asparaginase_C"/>
</dbReference>
<evidence type="ECO:0000256" key="3">
    <source>
        <dbReference type="PIRSR" id="PIRSR001220-1"/>
    </source>
</evidence>
<dbReference type="Pfam" id="PF00710">
    <property type="entry name" value="Asparaginase"/>
    <property type="match status" value="1"/>
</dbReference>
<keyword evidence="2" id="KW-0378">Hydrolase</keyword>
<dbReference type="PRINTS" id="PR00139">
    <property type="entry name" value="ASNGLNASE"/>
</dbReference>
<feature type="active site" description="O-isoaspartyl threonine intermediate" evidence="3">
    <location>
        <position position="14"/>
    </location>
</feature>
<dbReference type="InterPro" id="IPR037152">
    <property type="entry name" value="L-asparaginase_N_sf"/>
</dbReference>
<dbReference type="EMBL" id="AP014809">
    <property type="protein sequence ID" value="BAU89528.1"/>
    <property type="molecule type" value="Genomic_DNA"/>
</dbReference>
<proteinExistence type="inferred from homology"/>
<feature type="domain" description="Asparaginase/glutaminase C-terminal" evidence="6">
    <location>
        <begin position="210"/>
        <end position="324"/>
    </location>
</feature>
<dbReference type="PIRSF" id="PIRSF500176">
    <property type="entry name" value="L_ASNase"/>
    <property type="match status" value="1"/>
</dbReference>
<accession>A0A169QQ96</accession>
<dbReference type="InterPro" id="IPR004550">
    <property type="entry name" value="AsnASE_II"/>
</dbReference>
<dbReference type="PROSITE" id="PS51732">
    <property type="entry name" value="ASN_GLN_ASE_3"/>
    <property type="match status" value="1"/>
</dbReference>
<gene>
    <name evidence="7" type="ORF">MPPM_0923</name>
</gene>
<evidence type="ECO:0000259" key="6">
    <source>
        <dbReference type="Pfam" id="PF17763"/>
    </source>
</evidence>
<dbReference type="CDD" id="cd08964">
    <property type="entry name" value="L-asparaginase_II"/>
    <property type="match status" value="1"/>
</dbReference>
<dbReference type="AlphaFoldDB" id="A0A169QQ96"/>